<evidence type="ECO:0000259" key="1">
    <source>
        <dbReference type="Pfam" id="PF21111"/>
    </source>
</evidence>
<feature type="domain" description="CdiA toxin EC869-like" evidence="1">
    <location>
        <begin position="47"/>
        <end position="169"/>
    </location>
</feature>
<dbReference type="EMBL" id="RJUR01000009">
    <property type="protein sequence ID" value="ROQ54638.1"/>
    <property type="molecule type" value="Genomic_DNA"/>
</dbReference>
<dbReference type="GO" id="GO:0004530">
    <property type="term" value="F:deoxyribonuclease I activity"/>
    <property type="evidence" value="ECO:0007669"/>
    <property type="project" value="InterPro"/>
</dbReference>
<protein>
    <recommendedName>
        <fullName evidence="1">CdiA toxin EC869-like domain-containing protein</fullName>
    </recommendedName>
</protein>
<dbReference type="InterPro" id="IPR033799">
    <property type="entry name" value="CdiA_EC869-like"/>
</dbReference>
<gene>
    <name evidence="2" type="ORF">EDF85_0409</name>
</gene>
<sequence>MASKTPGWLEKLAGMLQSGEKNGAKATGGAVDRATTGIEWGKGIQGQGMPWEDYLGTQLPAGSRLPPNFKTFDFFDETTGIATSAKTLDTTTAAKLANPSQVYSSLKGNIDAAANFSESGLKGVTVTASQITARELQVAIPEATTSAQWEQINRAIEYGQSKGITVKITKVN</sequence>
<dbReference type="Pfam" id="PF21111">
    <property type="entry name" value="CDI_toxin_EC869_like"/>
    <property type="match status" value="1"/>
</dbReference>
<dbReference type="AlphaFoldDB" id="A0A9X8HM05"/>
<evidence type="ECO:0000313" key="3">
    <source>
        <dbReference type="Proteomes" id="UP000269115"/>
    </source>
</evidence>
<organism evidence="2 3">
    <name type="scientific">Pseudomonas putida</name>
    <name type="common">Arthrobacter siderocapsulatus</name>
    <dbReference type="NCBI Taxonomy" id="303"/>
    <lineage>
        <taxon>Bacteria</taxon>
        <taxon>Pseudomonadati</taxon>
        <taxon>Pseudomonadota</taxon>
        <taxon>Gammaproteobacteria</taxon>
        <taxon>Pseudomonadales</taxon>
        <taxon>Pseudomonadaceae</taxon>
        <taxon>Pseudomonas</taxon>
    </lineage>
</organism>
<dbReference type="Proteomes" id="UP000269115">
    <property type="component" value="Unassembled WGS sequence"/>
</dbReference>
<evidence type="ECO:0000313" key="2">
    <source>
        <dbReference type="EMBL" id="ROQ54638.1"/>
    </source>
</evidence>
<dbReference type="Gene3D" id="3.40.1350.110">
    <property type="match status" value="1"/>
</dbReference>
<proteinExistence type="predicted"/>
<dbReference type="CDD" id="cd13444">
    <property type="entry name" value="CDI_toxin_EC869_like"/>
    <property type="match status" value="1"/>
</dbReference>
<accession>A0A9X8HM05</accession>
<reference evidence="2 3" key="1">
    <citation type="submission" date="2018-11" db="EMBL/GenBank/DDBJ databases">
        <title>Genomic analyses of the natural microbiome of Caenorhabditis elegans.</title>
        <authorList>
            <person name="Samuel B."/>
        </authorList>
    </citation>
    <scope>NUCLEOTIDE SEQUENCE [LARGE SCALE GENOMIC DNA]</scope>
    <source>
        <strain evidence="2 3">BIGb0473</strain>
    </source>
</reference>
<name>A0A9X8HM05_PSEPU</name>
<comment type="caution">
    <text evidence="2">The sequence shown here is derived from an EMBL/GenBank/DDBJ whole genome shotgun (WGS) entry which is preliminary data.</text>
</comment>